<organism evidence="1 2">
    <name type="scientific">Haemophilus sputorum</name>
    <dbReference type="NCBI Taxonomy" id="1078480"/>
    <lineage>
        <taxon>Bacteria</taxon>
        <taxon>Pseudomonadati</taxon>
        <taxon>Pseudomonadota</taxon>
        <taxon>Gammaproteobacteria</taxon>
        <taxon>Pasteurellales</taxon>
        <taxon>Pasteurellaceae</taxon>
        <taxon>Haemophilus</taxon>
    </lineage>
</organism>
<dbReference type="RefSeq" id="WP_111401506.1">
    <property type="nucleotide sequence ID" value="NZ_QEPN01000001.1"/>
</dbReference>
<proteinExistence type="predicted"/>
<accession>A0A369YIS0</accession>
<dbReference type="Proteomes" id="UP000253872">
    <property type="component" value="Unassembled WGS sequence"/>
</dbReference>
<evidence type="ECO:0000313" key="2">
    <source>
        <dbReference type="Proteomes" id="UP000253872"/>
    </source>
</evidence>
<name>A0A369YIS0_9PAST</name>
<dbReference type="InterPro" id="IPR053738">
    <property type="entry name" value="Lambda_capsid_assembly"/>
</dbReference>
<dbReference type="EMBL" id="QEPN01000001">
    <property type="protein sequence ID" value="RDE73773.1"/>
    <property type="molecule type" value="Genomic_DNA"/>
</dbReference>
<dbReference type="Gene3D" id="3.90.1690.10">
    <property type="entry name" value="phage-related protein like domain"/>
    <property type="match status" value="1"/>
</dbReference>
<evidence type="ECO:0000313" key="1">
    <source>
        <dbReference type="EMBL" id="RDE73773.1"/>
    </source>
</evidence>
<dbReference type="AlphaFoldDB" id="A0A369YIS0"/>
<sequence>MTTASQERLAKLRIQDPVLTELAQGYDNNELVGEALMPIVEMTKMGGKIPKFGRLAFRLTTTARALRTASNRLTPDDVGSIDVNLEEHDIEYPIDYLEDPEASFPLKQYAQTTTQDIIALGREKEIADLALNDASYDSTNKIVLSGTSQFSDYKNSDPFSVIEAGKTAVKRSIGHAVNVCVISGNVWAVIKSHPAVIEKIKYSQKAIVTPELFAELIDVKTVKIGEAVYEDQGALKDIWSGAIVLAYVPEKGDGQKHNIYKPSFGYTPRRKAGLFVDTYVESGGKIELVRTTDIYRPHLLGSSAGYLIKGCI</sequence>
<comment type="caution">
    <text evidence="1">The sequence shown here is derived from an EMBL/GenBank/DDBJ whole genome shotgun (WGS) entry which is preliminary data.</text>
</comment>
<reference evidence="1 2" key="1">
    <citation type="submission" date="2018-05" db="EMBL/GenBank/DDBJ databases">
        <title>Draft Genome Sequences for a Diverse set of 7 Haemophilus Species.</title>
        <authorList>
            <person name="Nichols M."/>
            <person name="Topaz N."/>
            <person name="Wang X."/>
            <person name="Wang X."/>
            <person name="Boxrud D."/>
        </authorList>
    </citation>
    <scope>NUCLEOTIDE SEQUENCE [LARGE SCALE GENOMIC DNA]</scope>
    <source>
        <strain evidence="1 2">C2002001239</strain>
    </source>
</reference>
<protein>
    <submittedName>
        <fullName evidence="1">Inorganic pyrophosphatase</fullName>
    </submittedName>
</protein>
<gene>
    <name evidence="1" type="ORF">DPV93_01035</name>
</gene>